<dbReference type="InterPro" id="IPR012338">
    <property type="entry name" value="Beta-lactam/transpept-like"/>
</dbReference>
<dbReference type="InterPro" id="IPR001466">
    <property type="entry name" value="Beta-lactam-related"/>
</dbReference>
<feature type="domain" description="Beta-lactamase-related" evidence="2">
    <location>
        <begin position="29"/>
        <end position="347"/>
    </location>
</feature>
<evidence type="ECO:0000256" key="1">
    <source>
        <dbReference type="ARBA" id="ARBA00038473"/>
    </source>
</evidence>
<dbReference type="AlphaFoldDB" id="A0A0N0ZXP1"/>
<reference evidence="4" key="2">
    <citation type="submission" date="2015-09" db="EMBL/GenBank/DDBJ databases">
        <title>Draft genome sequence of a multidrug-resistant Chryseobacterium indologenes isolate from Malaysia.</title>
        <authorList>
            <person name="Yu C.Y."/>
            <person name="Ang G.Y."/>
            <person name="Chan K.-G."/>
        </authorList>
    </citation>
    <scope>NUCLEOTIDE SEQUENCE [LARGE SCALE GENOMIC DNA]</scope>
    <source>
        <strain evidence="4">CI_885</strain>
    </source>
</reference>
<dbReference type="RefSeq" id="WP_062696248.1">
    <property type="nucleotide sequence ID" value="NZ_LJOD01000001.1"/>
</dbReference>
<dbReference type="OrthoDB" id="9793489at2"/>
<name>A0A0N0ZXP1_CHRID</name>
<dbReference type="Pfam" id="PF00144">
    <property type="entry name" value="Beta-lactamase"/>
    <property type="match status" value="1"/>
</dbReference>
<reference evidence="3 4" key="1">
    <citation type="journal article" date="2015" name="Genom Data">
        <title>Draft genome sequence of a multidrug-resistant Chryseobacterium indologenes isolate from Malaysia.</title>
        <authorList>
            <person name="Yu C.Y."/>
            <person name="Ang G.Y."/>
            <person name="Cheng H.J."/>
            <person name="Cheong Y.M."/>
            <person name="Yin W.F."/>
            <person name="Chan K.G."/>
        </authorList>
    </citation>
    <scope>NUCLEOTIDE SEQUENCE [LARGE SCALE GENOMIC DNA]</scope>
    <source>
        <strain evidence="3 4">CI_885</strain>
    </source>
</reference>
<dbReference type="Gene3D" id="2.60.40.10">
    <property type="entry name" value="Immunoglobulins"/>
    <property type="match status" value="1"/>
</dbReference>
<dbReference type="InterPro" id="IPR013783">
    <property type="entry name" value="Ig-like_fold"/>
</dbReference>
<evidence type="ECO:0000313" key="3">
    <source>
        <dbReference type="EMBL" id="KPE52689.1"/>
    </source>
</evidence>
<protein>
    <recommendedName>
        <fullName evidence="2">Beta-lactamase-related domain-containing protein</fullName>
    </recommendedName>
</protein>
<dbReference type="PATRIC" id="fig|253.9.peg.290"/>
<dbReference type="PANTHER" id="PTHR22935:SF95">
    <property type="entry name" value="BETA-LACTAMASE-LIKE 1-RELATED"/>
    <property type="match status" value="1"/>
</dbReference>
<dbReference type="InterPro" id="IPR014756">
    <property type="entry name" value="Ig_E-set"/>
</dbReference>
<comment type="similarity">
    <text evidence="1">Belongs to the beta-lactamase family.</text>
</comment>
<evidence type="ECO:0000259" key="2">
    <source>
        <dbReference type="Pfam" id="PF00144"/>
    </source>
</evidence>
<evidence type="ECO:0000313" key="4">
    <source>
        <dbReference type="Proteomes" id="UP000037953"/>
    </source>
</evidence>
<gene>
    <name evidence="3" type="ORF">AOB46_01375</name>
</gene>
<proteinExistence type="inferred from homology"/>
<dbReference type="SUPFAM" id="SSF81296">
    <property type="entry name" value="E set domains"/>
    <property type="match status" value="1"/>
</dbReference>
<dbReference type="InterPro" id="IPR051478">
    <property type="entry name" value="Beta-lactamase-like_AB/R"/>
</dbReference>
<sequence>MKNIFVLVLALAFTKNYAQNDKAVYTIIDANAKKIAETSGAYSVSVGVLKDGKIYTRHFGEIDKGKGNKANDNTYFEIASVTKVMTGQLLAKAVVDGKINLDDDIRKYLKGDYPNLQYNGTPIKIKNFIAYNSALPRTLPDDEAIYKNLTSETPFLLRDLSASYSREQFFKDLKNVKLKGLPGVEYNYSNLSLELTGVILENVYGKSIETLFNENIFSRLGMQHTKFGAGKNVPVANGYYDGKLMPHFESNLWSSSGMKTISSMGDLMKFMKNELYSKDKVILESQRNIDNSKENWHSYFWDNFYISEYGKVGNKHGGAFGTQTWFAIYPELKMGICVIINNSTPTTFPILQNAVGEMVEDFAAPSAKKEVYGYSVKGNNVVFSYTHPQNADAGLLNTVAVAGSFNDWNPENKDYQMTRKDKNRFELEVPVSKFEKGKTYTFKFVLNKAAWMNAPKRASNADSTPDKNLIFTL</sequence>
<comment type="caution">
    <text evidence="3">The sequence shown here is derived from an EMBL/GenBank/DDBJ whole genome shotgun (WGS) entry which is preliminary data.</text>
</comment>
<organism evidence="3 4">
    <name type="scientific">Chryseobacterium indologenes</name>
    <name type="common">Flavobacterium indologenes</name>
    <dbReference type="NCBI Taxonomy" id="253"/>
    <lineage>
        <taxon>Bacteria</taxon>
        <taxon>Pseudomonadati</taxon>
        <taxon>Bacteroidota</taxon>
        <taxon>Flavobacteriia</taxon>
        <taxon>Flavobacteriales</taxon>
        <taxon>Weeksellaceae</taxon>
        <taxon>Chryseobacterium group</taxon>
        <taxon>Chryseobacterium</taxon>
    </lineage>
</organism>
<dbReference type="SUPFAM" id="SSF56601">
    <property type="entry name" value="beta-lactamase/transpeptidase-like"/>
    <property type="match status" value="1"/>
</dbReference>
<dbReference type="EMBL" id="LJOD01000001">
    <property type="protein sequence ID" value="KPE52689.1"/>
    <property type="molecule type" value="Genomic_DNA"/>
</dbReference>
<dbReference type="Gene3D" id="3.40.710.10">
    <property type="entry name" value="DD-peptidase/beta-lactamase superfamily"/>
    <property type="match status" value="1"/>
</dbReference>
<accession>A0A0N0ZXP1</accession>
<dbReference type="Proteomes" id="UP000037953">
    <property type="component" value="Unassembled WGS sequence"/>
</dbReference>
<dbReference type="PANTHER" id="PTHR22935">
    <property type="entry name" value="PENICILLIN-BINDING PROTEIN"/>
    <property type="match status" value="1"/>
</dbReference>